<dbReference type="EMBL" id="QRTC01000004">
    <property type="protein sequence ID" value="RGQ43774.1"/>
    <property type="molecule type" value="Genomic_DNA"/>
</dbReference>
<dbReference type="GO" id="GO:0006508">
    <property type="term" value="P:proteolysis"/>
    <property type="evidence" value="ECO:0007669"/>
    <property type="project" value="UniProtKB-KW"/>
</dbReference>
<keyword evidence="5" id="KW-0862">Zinc</keyword>
<comment type="similarity">
    <text evidence="2">Belongs to the peptidase M50B family.</text>
</comment>
<evidence type="ECO:0000256" key="2">
    <source>
        <dbReference type="ARBA" id="ARBA00007931"/>
    </source>
</evidence>
<proteinExistence type="inferred from homology"/>
<dbReference type="AlphaFoldDB" id="A0A412B0D2"/>
<feature type="transmembrane region" description="Helical" evidence="7">
    <location>
        <begin position="180"/>
        <end position="197"/>
    </location>
</feature>
<keyword evidence="7" id="KW-1133">Transmembrane helix</keyword>
<organism evidence="8 9">
    <name type="scientific">[Clostridium] leptum</name>
    <dbReference type="NCBI Taxonomy" id="1535"/>
    <lineage>
        <taxon>Bacteria</taxon>
        <taxon>Bacillati</taxon>
        <taxon>Bacillota</taxon>
        <taxon>Clostridia</taxon>
        <taxon>Eubacteriales</taxon>
        <taxon>Oscillospiraceae</taxon>
        <taxon>Oscillospiraceae incertae sedis</taxon>
    </lineage>
</organism>
<feature type="transmembrane region" description="Helical" evidence="7">
    <location>
        <begin position="154"/>
        <end position="174"/>
    </location>
</feature>
<comment type="cofactor">
    <cofactor evidence="1">
        <name>Zn(2+)</name>
        <dbReference type="ChEBI" id="CHEBI:29105"/>
    </cofactor>
</comment>
<evidence type="ECO:0000313" key="9">
    <source>
        <dbReference type="Proteomes" id="UP000284751"/>
    </source>
</evidence>
<dbReference type="GO" id="GO:0008237">
    <property type="term" value="F:metallopeptidase activity"/>
    <property type="evidence" value="ECO:0007669"/>
    <property type="project" value="UniProtKB-KW"/>
</dbReference>
<name>A0A412B0D2_9FIRM</name>
<evidence type="ECO:0000256" key="7">
    <source>
        <dbReference type="SAM" id="Phobius"/>
    </source>
</evidence>
<accession>A0A412B0D2</accession>
<feature type="transmembrane region" description="Helical" evidence="7">
    <location>
        <begin position="119"/>
        <end position="142"/>
    </location>
</feature>
<evidence type="ECO:0000256" key="3">
    <source>
        <dbReference type="ARBA" id="ARBA00022670"/>
    </source>
</evidence>
<dbReference type="PANTHER" id="PTHR39188">
    <property type="entry name" value="MEMBRANE-ASSOCIATED ZINC METALLOPROTEASE M50B"/>
    <property type="match status" value="1"/>
</dbReference>
<evidence type="ECO:0000256" key="4">
    <source>
        <dbReference type="ARBA" id="ARBA00022801"/>
    </source>
</evidence>
<keyword evidence="7" id="KW-0812">Transmembrane</keyword>
<evidence type="ECO:0000256" key="5">
    <source>
        <dbReference type="ARBA" id="ARBA00022833"/>
    </source>
</evidence>
<evidence type="ECO:0000256" key="6">
    <source>
        <dbReference type="ARBA" id="ARBA00023049"/>
    </source>
</evidence>
<keyword evidence="4" id="KW-0378">Hydrolase</keyword>
<comment type="caution">
    <text evidence="8">The sequence shown here is derived from an EMBL/GenBank/DDBJ whole genome shotgun (WGS) entry which is preliminary data.</text>
</comment>
<reference evidence="8 9" key="1">
    <citation type="submission" date="2018-08" db="EMBL/GenBank/DDBJ databases">
        <title>A genome reference for cultivated species of the human gut microbiota.</title>
        <authorList>
            <person name="Zou Y."/>
            <person name="Xue W."/>
            <person name="Luo G."/>
        </authorList>
    </citation>
    <scope>NUCLEOTIDE SEQUENCE [LARGE SCALE GENOMIC DNA]</scope>
    <source>
        <strain evidence="8 9">AF28-26</strain>
    </source>
</reference>
<gene>
    <name evidence="8" type="ORF">DWY99_02220</name>
</gene>
<evidence type="ECO:0000256" key="1">
    <source>
        <dbReference type="ARBA" id="ARBA00001947"/>
    </source>
</evidence>
<protein>
    <recommendedName>
        <fullName evidence="10">Peptidase M50</fullName>
    </recommendedName>
</protein>
<sequence>MEFTFRGCRIFVSFWFAAILAVSAVLDPPGGVLCGLLAAVAHELGHLLEMARQNCLPKKIAFKMFRVDMVDSRRNERSYQRDLRIILAGPGLNFLLAALCFPIYLLLPYQWLGMFFSANLLVGFFNIQPIATLDGGAALYAILSVRLGEKKATFWANFFSFAILVPLAALGFWILLRNPYQFSLLFISIYLMGVLVLQKTDYL</sequence>
<evidence type="ECO:0008006" key="10">
    <source>
        <dbReference type="Google" id="ProtNLM"/>
    </source>
</evidence>
<feature type="transmembrane region" description="Helical" evidence="7">
    <location>
        <begin position="83"/>
        <end position="107"/>
    </location>
</feature>
<evidence type="ECO:0000313" key="8">
    <source>
        <dbReference type="EMBL" id="RGQ43774.1"/>
    </source>
</evidence>
<dbReference type="PANTHER" id="PTHR39188:SF3">
    <property type="entry name" value="STAGE IV SPORULATION PROTEIN FB"/>
    <property type="match status" value="1"/>
</dbReference>
<keyword evidence="7" id="KW-0472">Membrane</keyword>
<keyword evidence="3" id="KW-0645">Protease</keyword>
<dbReference type="Proteomes" id="UP000284751">
    <property type="component" value="Unassembled WGS sequence"/>
</dbReference>
<keyword evidence="6" id="KW-0482">Metalloprotease</keyword>